<feature type="transmembrane region" description="Helical" evidence="7">
    <location>
        <begin position="58"/>
        <end position="76"/>
    </location>
</feature>
<feature type="transmembrane region" description="Helical" evidence="7">
    <location>
        <begin position="33"/>
        <end position="51"/>
    </location>
</feature>
<protein>
    <submittedName>
        <fullName evidence="8">Uracil permease</fullName>
    </submittedName>
</protein>
<keyword evidence="5 7" id="KW-1133">Transmembrane helix</keyword>
<reference evidence="8" key="1">
    <citation type="submission" date="2021-10" db="EMBL/GenBank/DDBJ databases">
        <authorList>
            <person name="Criscuolo A."/>
        </authorList>
    </citation>
    <scope>NUCLEOTIDE SEQUENCE</scope>
    <source>
        <strain evidence="8">CIP111885</strain>
    </source>
</reference>
<dbReference type="Pfam" id="PF00860">
    <property type="entry name" value="Xan_ur_permease"/>
    <property type="match status" value="1"/>
</dbReference>
<dbReference type="RefSeq" id="WP_230496119.1">
    <property type="nucleotide sequence ID" value="NZ_CAKJTG010000007.1"/>
</dbReference>
<comment type="caution">
    <text evidence="8">The sequence shown here is derived from an EMBL/GenBank/DDBJ whole genome shotgun (WGS) entry which is preliminary data.</text>
</comment>
<keyword evidence="6 7" id="KW-0472">Membrane</keyword>
<proteinExistence type="inferred from homology"/>
<feature type="transmembrane region" description="Helical" evidence="7">
    <location>
        <begin position="111"/>
        <end position="133"/>
    </location>
</feature>
<dbReference type="GO" id="GO:0005886">
    <property type="term" value="C:plasma membrane"/>
    <property type="evidence" value="ECO:0007669"/>
    <property type="project" value="TreeGrafter"/>
</dbReference>
<evidence type="ECO:0000256" key="3">
    <source>
        <dbReference type="ARBA" id="ARBA00022448"/>
    </source>
</evidence>
<keyword evidence="9" id="KW-1185">Reference proteome</keyword>
<evidence type="ECO:0000256" key="5">
    <source>
        <dbReference type="ARBA" id="ARBA00022989"/>
    </source>
</evidence>
<comment type="similarity">
    <text evidence="2">Belongs to the nucleobase:cation symporter-2 (NCS2) (TC 2.A.40) family.</text>
</comment>
<dbReference type="PROSITE" id="PS01116">
    <property type="entry name" value="XANTH_URACIL_PERMASE"/>
    <property type="match status" value="1"/>
</dbReference>
<dbReference type="GO" id="GO:0042907">
    <property type="term" value="F:xanthine transmembrane transporter activity"/>
    <property type="evidence" value="ECO:0007669"/>
    <property type="project" value="TreeGrafter"/>
</dbReference>
<feature type="transmembrane region" description="Helical" evidence="7">
    <location>
        <begin position="287"/>
        <end position="308"/>
    </location>
</feature>
<dbReference type="InterPro" id="IPR006042">
    <property type="entry name" value="Xan_ur_permease"/>
</dbReference>
<feature type="transmembrane region" description="Helical" evidence="7">
    <location>
        <begin position="348"/>
        <end position="380"/>
    </location>
</feature>
<dbReference type="Proteomes" id="UP000789845">
    <property type="component" value="Unassembled WGS sequence"/>
</dbReference>
<dbReference type="InterPro" id="IPR006043">
    <property type="entry name" value="NCS2"/>
</dbReference>
<evidence type="ECO:0000313" key="9">
    <source>
        <dbReference type="Proteomes" id="UP000789845"/>
    </source>
</evidence>
<evidence type="ECO:0000256" key="7">
    <source>
        <dbReference type="SAM" id="Phobius"/>
    </source>
</evidence>
<keyword evidence="4 7" id="KW-0812">Transmembrane</keyword>
<sequence length="399" mass="41721">MKKFFSALPLSLQHLFAMFGATVLVPALTGLDPGSALVASGVGTLIFHLITRGKVPTYLGSSFAFIAPLALYVGKLDSPGEAVAGLVSVSIVYAIVSLIISVVGFEKVRKVIPAVVVGPVVSIIGLALATTAVTSMASVNWDVAIVSLLAAVIATLAGTKVIRLFPLIIGLAVGYVYAAVRGFVDFHIISDAPTFALPQFIMPEFTWVVIFGMAPIALVTIIEDLGHMFVLNEITEKDVTKDPGFSKILLGNGFATLVSGLIGGPAQTTYAENLGVLAITRQFSSRIIQGAAVIAIILGLFGKVGAVIQSIPVAVMGGICILLFGMIAAMGIRHLIEEKVSLANMKNLVIVAIIFIIGVGYAHNGIAYATIAGLLIHWLVPDFTTKNDHKTEKATPSGS</sequence>
<evidence type="ECO:0000256" key="6">
    <source>
        <dbReference type="ARBA" id="ARBA00023136"/>
    </source>
</evidence>
<feature type="transmembrane region" description="Helical" evidence="7">
    <location>
        <begin position="139"/>
        <end position="157"/>
    </location>
</feature>
<evidence type="ECO:0000256" key="2">
    <source>
        <dbReference type="ARBA" id="ARBA00008821"/>
    </source>
</evidence>
<dbReference type="AlphaFoldDB" id="A0A9C7G8F3"/>
<organism evidence="8 9">
    <name type="scientific">Pseudoneobacillus rhizosphaerae</name>
    <dbReference type="NCBI Taxonomy" id="2880968"/>
    <lineage>
        <taxon>Bacteria</taxon>
        <taxon>Bacillati</taxon>
        <taxon>Bacillota</taxon>
        <taxon>Bacilli</taxon>
        <taxon>Bacillales</taxon>
        <taxon>Bacillaceae</taxon>
        <taxon>Pseudoneobacillus</taxon>
    </lineage>
</organism>
<accession>A0A9C7G8F3</accession>
<comment type="subcellular location">
    <subcellularLocation>
        <location evidence="1">Membrane</location>
        <topology evidence="1">Multi-pass membrane protein</topology>
    </subcellularLocation>
</comment>
<evidence type="ECO:0000256" key="1">
    <source>
        <dbReference type="ARBA" id="ARBA00004141"/>
    </source>
</evidence>
<feature type="transmembrane region" description="Helical" evidence="7">
    <location>
        <begin position="82"/>
        <end position="104"/>
    </location>
</feature>
<feature type="transmembrane region" description="Helical" evidence="7">
    <location>
        <begin position="314"/>
        <end position="336"/>
    </location>
</feature>
<evidence type="ECO:0000256" key="4">
    <source>
        <dbReference type="ARBA" id="ARBA00022692"/>
    </source>
</evidence>
<dbReference type="NCBIfam" id="TIGR00801">
    <property type="entry name" value="ncs2"/>
    <property type="match status" value="1"/>
</dbReference>
<keyword evidence="3" id="KW-0813">Transport</keyword>
<dbReference type="EMBL" id="CAKJTG010000007">
    <property type="protein sequence ID" value="CAG9607864.1"/>
    <property type="molecule type" value="Genomic_DNA"/>
</dbReference>
<name>A0A9C7G8F3_9BACI</name>
<evidence type="ECO:0000313" key="8">
    <source>
        <dbReference type="EMBL" id="CAG9607864.1"/>
    </source>
</evidence>
<dbReference type="PANTHER" id="PTHR42810:SF2">
    <property type="entry name" value="PURINE PERMEASE C1399.01C-RELATED"/>
    <property type="match status" value="1"/>
</dbReference>
<dbReference type="PANTHER" id="PTHR42810">
    <property type="entry name" value="PURINE PERMEASE C1399.01C-RELATED"/>
    <property type="match status" value="1"/>
</dbReference>
<gene>
    <name evidence="8" type="ORF">NEOCIP111885_01556</name>
</gene>
<feature type="transmembrane region" description="Helical" evidence="7">
    <location>
        <begin position="164"/>
        <end position="184"/>
    </location>
</feature>
<feature type="transmembrane region" description="Helical" evidence="7">
    <location>
        <begin position="204"/>
        <end position="222"/>
    </location>
</feature>